<gene>
    <name evidence="1" type="ORF">F503_02555</name>
</gene>
<dbReference type="Gene3D" id="2.70.50.70">
    <property type="match status" value="1"/>
</dbReference>
<organism evidence="1 2">
    <name type="scientific">Ophiostoma piceae (strain UAMH 11346)</name>
    <name type="common">Sap stain fungus</name>
    <dbReference type="NCBI Taxonomy" id="1262450"/>
    <lineage>
        <taxon>Eukaryota</taxon>
        <taxon>Fungi</taxon>
        <taxon>Dikarya</taxon>
        <taxon>Ascomycota</taxon>
        <taxon>Pezizomycotina</taxon>
        <taxon>Sordariomycetes</taxon>
        <taxon>Sordariomycetidae</taxon>
        <taxon>Ophiostomatales</taxon>
        <taxon>Ophiostomataceae</taxon>
        <taxon>Ophiostoma</taxon>
    </lineage>
</organism>
<dbReference type="Proteomes" id="UP000016923">
    <property type="component" value="Unassembled WGS sequence"/>
</dbReference>
<evidence type="ECO:0000313" key="1">
    <source>
        <dbReference type="EMBL" id="EPE06427.1"/>
    </source>
</evidence>
<evidence type="ECO:0000313" key="2">
    <source>
        <dbReference type="Proteomes" id="UP000016923"/>
    </source>
</evidence>
<dbReference type="EMBL" id="KE148153">
    <property type="protein sequence ID" value="EPE06427.1"/>
    <property type="molecule type" value="Genomic_DNA"/>
</dbReference>
<proteinExistence type="predicted"/>
<keyword evidence="2" id="KW-1185">Reference proteome</keyword>
<sequence>MSKTLTTAHEYDGSSVRLKMQDSGPSAFYVGCAQFDVVGATAAKTPPLTCYIPGPGKATDPGYMANVRTTTNTANYGFIVYQTIKRLAGAELQQLLVILGFRDRRSVLQLAISPNHKKEALQTNSVSAAH</sequence>
<protein>
    <submittedName>
        <fullName evidence="1">Endo-beta--glucanase d</fullName>
    </submittedName>
</protein>
<name>S3C109_OPHP1</name>
<dbReference type="AlphaFoldDB" id="S3C109"/>
<dbReference type="HOGENOM" id="CLU_1938777_0_0_1"/>
<dbReference type="VEuPathDB" id="FungiDB:F503_02555"/>
<reference evidence="1 2" key="1">
    <citation type="journal article" date="2013" name="BMC Genomics">
        <title>The genome and transcriptome of the pine saprophyte Ophiostoma piceae, and a comparison with the bark beetle-associated pine pathogen Grosmannia clavigera.</title>
        <authorList>
            <person name="Haridas S."/>
            <person name="Wang Y."/>
            <person name="Lim L."/>
            <person name="Massoumi Alamouti S."/>
            <person name="Jackman S."/>
            <person name="Docking R."/>
            <person name="Robertson G."/>
            <person name="Birol I."/>
            <person name="Bohlmann J."/>
            <person name="Breuil C."/>
        </authorList>
    </citation>
    <scope>NUCLEOTIDE SEQUENCE [LARGE SCALE GENOMIC DNA]</scope>
    <source>
        <strain evidence="1 2">UAMH 11346</strain>
    </source>
</reference>
<accession>S3C109</accession>